<gene>
    <name evidence="2" type="ORF">D5018_19350</name>
</gene>
<evidence type="ECO:0000259" key="1">
    <source>
        <dbReference type="Pfam" id="PF01636"/>
    </source>
</evidence>
<accession>A0A3L8PT99</accession>
<dbReference type="GO" id="GO:0016740">
    <property type="term" value="F:transferase activity"/>
    <property type="evidence" value="ECO:0007669"/>
    <property type="project" value="UniProtKB-KW"/>
</dbReference>
<comment type="caution">
    <text evidence="2">The sequence shown here is derived from an EMBL/GenBank/DDBJ whole genome shotgun (WGS) entry which is preliminary data.</text>
</comment>
<dbReference type="OrthoDB" id="6255775at2"/>
<dbReference type="InterPro" id="IPR011009">
    <property type="entry name" value="Kinase-like_dom_sf"/>
</dbReference>
<dbReference type="Gene3D" id="3.90.1200.10">
    <property type="match status" value="1"/>
</dbReference>
<dbReference type="Proteomes" id="UP000281474">
    <property type="component" value="Unassembled WGS sequence"/>
</dbReference>
<dbReference type="RefSeq" id="WP_121840630.1">
    <property type="nucleotide sequence ID" value="NZ_ML014853.1"/>
</dbReference>
<dbReference type="InterPro" id="IPR002575">
    <property type="entry name" value="Aminoglycoside_PTrfase"/>
</dbReference>
<sequence length="346" mass="39098">MEQIWDNNDWLESANHWVTKQLKLQKINSIGRLKPVSGWGLGHVLKQPTEQGDVYFKATAKLPLFSNEALLSRYLHSINMPTPEVLAIEETHQYQLTKDFGGGLAEDSSATLWADAFEQFAQLQLDSLSYLKDFNKQGCLNRPISDVAAQLQLLIEHPQLQSLLDSEIILATEKAIAKLSHNIDELSQLEIGETLVHGDLHIENVAMSDDQCIFFDWSDACISHPFIDGTYLYRMPDSQDKTQIIDAYLKPWKQHYQPQQVEQAWQLCEHVCYAHQAISYASMMLHLSPEARVELNTAFQNALSASLRSNRQTVKSTTCVRSKFCGMVSGILHTLSLIQIKAGEAL</sequence>
<dbReference type="SUPFAM" id="SSF56112">
    <property type="entry name" value="Protein kinase-like (PK-like)"/>
    <property type="match status" value="1"/>
</dbReference>
<dbReference type="EMBL" id="QZEI01000104">
    <property type="protein sequence ID" value="RLV58049.1"/>
    <property type="molecule type" value="Genomic_DNA"/>
</dbReference>
<name>A0A3L8PT99_9GAMM</name>
<reference evidence="2 3" key="1">
    <citation type="submission" date="2018-09" db="EMBL/GenBank/DDBJ databases">
        <title>Phylogeny of the Shewanellaceae, and recommendation for two new genera, Pseudoshewanella and Parashewanella.</title>
        <authorList>
            <person name="Wang G."/>
        </authorList>
    </citation>
    <scope>NUCLEOTIDE SEQUENCE [LARGE SCALE GENOMIC DNA]</scope>
    <source>
        <strain evidence="2 3">C51</strain>
    </source>
</reference>
<dbReference type="AlphaFoldDB" id="A0A3L8PT99"/>
<evidence type="ECO:0000313" key="2">
    <source>
        <dbReference type="EMBL" id="RLV58049.1"/>
    </source>
</evidence>
<organism evidence="2 3">
    <name type="scientific">Parashewanella curva</name>
    <dbReference type="NCBI Taxonomy" id="2338552"/>
    <lineage>
        <taxon>Bacteria</taxon>
        <taxon>Pseudomonadati</taxon>
        <taxon>Pseudomonadota</taxon>
        <taxon>Gammaproteobacteria</taxon>
        <taxon>Alteromonadales</taxon>
        <taxon>Shewanellaceae</taxon>
        <taxon>Parashewanella</taxon>
    </lineage>
</organism>
<feature type="domain" description="Aminoglycoside phosphotransferase" evidence="1">
    <location>
        <begin position="67"/>
        <end position="249"/>
    </location>
</feature>
<keyword evidence="3" id="KW-1185">Reference proteome</keyword>
<evidence type="ECO:0000313" key="3">
    <source>
        <dbReference type="Proteomes" id="UP000281474"/>
    </source>
</evidence>
<dbReference type="Pfam" id="PF01636">
    <property type="entry name" value="APH"/>
    <property type="match status" value="1"/>
</dbReference>
<keyword evidence="2" id="KW-0808">Transferase</keyword>
<protein>
    <submittedName>
        <fullName evidence="2">Aminoglycoside phosphotransferase family protein</fullName>
    </submittedName>
</protein>
<proteinExistence type="predicted"/>